<evidence type="ECO:0000256" key="8">
    <source>
        <dbReference type="ARBA" id="ARBA00022840"/>
    </source>
</evidence>
<evidence type="ECO:0000256" key="1">
    <source>
        <dbReference type="ARBA" id="ARBA00006360"/>
    </source>
</evidence>
<keyword evidence="4 11" id="KW-0235">DNA replication</keyword>
<evidence type="ECO:0000256" key="4">
    <source>
        <dbReference type="ARBA" id="ARBA00022705"/>
    </source>
</evidence>
<dbReference type="RefSeq" id="WP_184216973.1">
    <property type="nucleotide sequence ID" value="NZ_JACHIP010000003.1"/>
</dbReference>
<dbReference type="CDD" id="cd00009">
    <property type="entry name" value="AAA"/>
    <property type="match status" value="1"/>
</dbReference>
<keyword evidence="5" id="KW-0479">Metal-binding</keyword>
<evidence type="ECO:0000256" key="7">
    <source>
        <dbReference type="ARBA" id="ARBA00022833"/>
    </source>
</evidence>
<dbReference type="FunFam" id="1.10.8.60:FF:000013">
    <property type="entry name" value="DNA polymerase III subunit gamma/tau"/>
    <property type="match status" value="1"/>
</dbReference>
<dbReference type="GO" id="GO:0009360">
    <property type="term" value="C:DNA polymerase III complex"/>
    <property type="evidence" value="ECO:0007669"/>
    <property type="project" value="InterPro"/>
</dbReference>
<dbReference type="EMBL" id="JACHIP010000003">
    <property type="protein sequence ID" value="MBB5057833.1"/>
    <property type="molecule type" value="Genomic_DNA"/>
</dbReference>
<keyword evidence="15" id="KW-1185">Reference proteome</keyword>
<keyword evidence="7" id="KW-0862">Zinc</keyword>
<evidence type="ECO:0000313" key="15">
    <source>
        <dbReference type="Proteomes" id="UP000540989"/>
    </source>
</evidence>
<organism evidence="14 15">
    <name type="scientific">Granulicella aggregans</name>
    <dbReference type="NCBI Taxonomy" id="474949"/>
    <lineage>
        <taxon>Bacteria</taxon>
        <taxon>Pseudomonadati</taxon>
        <taxon>Acidobacteriota</taxon>
        <taxon>Terriglobia</taxon>
        <taxon>Terriglobales</taxon>
        <taxon>Acidobacteriaceae</taxon>
        <taxon>Granulicella</taxon>
    </lineage>
</organism>
<name>A0A7W7ZDG0_9BACT</name>
<dbReference type="Pfam" id="PF12169">
    <property type="entry name" value="DNA_pol3_gamma3"/>
    <property type="match status" value="1"/>
</dbReference>
<dbReference type="InterPro" id="IPR045085">
    <property type="entry name" value="HLD_clamp_pol_III_gamma_tau"/>
</dbReference>
<keyword evidence="9 11" id="KW-0239">DNA-directed DNA polymerase</keyword>
<dbReference type="Gene3D" id="1.10.8.60">
    <property type="match status" value="1"/>
</dbReference>
<dbReference type="PANTHER" id="PTHR11669:SF0">
    <property type="entry name" value="PROTEIN STICHEL-LIKE 2"/>
    <property type="match status" value="1"/>
</dbReference>
<evidence type="ECO:0000259" key="13">
    <source>
        <dbReference type="SMART" id="SM00382"/>
    </source>
</evidence>
<dbReference type="EC" id="2.7.7.7" evidence="11"/>
<dbReference type="GO" id="GO:0003677">
    <property type="term" value="F:DNA binding"/>
    <property type="evidence" value="ECO:0007669"/>
    <property type="project" value="InterPro"/>
</dbReference>
<keyword evidence="6 11" id="KW-0547">Nucleotide-binding</keyword>
<feature type="compositionally biased region" description="Pro residues" evidence="12">
    <location>
        <begin position="445"/>
        <end position="461"/>
    </location>
</feature>
<dbReference type="InterPro" id="IPR027417">
    <property type="entry name" value="P-loop_NTPase"/>
</dbReference>
<dbReference type="GO" id="GO:0005524">
    <property type="term" value="F:ATP binding"/>
    <property type="evidence" value="ECO:0007669"/>
    <property type="project" value="UniProtKB-KW"/>
</dbReference>
<evidence type="ECO:0000256" key="5">
    <source>
        <dbReference type="ARBA" id="ARBA00022723"/>
    </source>
</evidence>
<comment type="similarity">
    <text evidence="1 11">Belongs to the DnaX/STICHEL family.</text>
</comment>
<evidence type="ECO:0000256" key="3">
    <source>
        <dbReference type="ARBA" id="ARBA00022695"/>
    </source>
</evidence>
<feature type="compositionally biased region" description="Low complexity" evidence="12">
    <location>
        <begin position="462"/>
        <end position="479"/>
    </location>
</feature>
<evidence type="ECO:0000256" key="12">
    <source>
        <dbReference type="SAM" id="MobiDB-lite"/>
    </source>
</evidence>
<dbReference type="InterPro" id="IPR022754">
    <property type="entry name" value="DNA_pol_III_gamma-3"/>
</dbReference>
<dbReference type="InterPro" id="IPR012763">
    <property type="entry name" value="DNA_pol_III_sug/sutau_N"/>
</dbReference>
<dbReference type="SUPFAM" id="SSF52540">
    <property type="entry name" value="P-loop containing nucleoside triphosphate hydrolases"/>
    <property type="match status" value="1"/>
</dbReference>
<dbReference type="NCBIfam" id="TIGR02397">
    <property type="entry name" value="dnaX_nterm"/>
    <property type="match status" value="1"/>
</dbReference>
<comment type="function">
    <text evidence="11">DNA polymerase III is a complex, multichain enzyme responsible for most of the replicative synthesis in bacteria. This DNA polymerase also exhibits 3' to 5' exonuclease activity.</text>
</comment>
<dbReference type="InterPro" id="IPR003593">
    <property type="entry name" value="AAA+_ATPase"/>
</dbReference>
<protein>
    <recommendedName>
        <fullName evidence="11">DNA polymerase III subunit gamma/tau</fullName>
        <ecNumber evidence="11">2.7.7.7</ecNumber>
    </recommendedName>
</protein>
<dbReference type="AlphaFoldDB" id="A0A7W7ZDG0"/>
<evidence type="ECO:0000256" key="11">
    <source>
        <dbReference type="RuleBase" id="RU364063"/>
    </source>
</evidence>
<dbReference type="SUPFAM" id="SSF48019">
    <property type="entry name" value="post-AAA+ oligomerization domain-like"/>
    <property type="match status" value="1"/>
</dbReference>
<comment type="caution">
    <text evidence="14">The sequence shown here is derived from an EMBL/GenBank/DDBJ whole genome shotgun (WGS) entry which is preliminary data.</text>
</comment>
<comment type="subunit">
    <text evidence="11">DNA polymerase III contains a core (composed of alpha, epsilon and theta chains) that associates with a tau subunit. This core dimerizes to form the POLIII' complex. PolIII' associates with the gamma complex (composed of gamma, delta, delta', psi and chi chains) and with the beta chain to form the complete DNA polymerase III complex.</text>
</comment>
<dbReference type="Gene3D" id="3.40.50.300">
    <property type="entry name" value="P-loop containing nucleotide triphosphate hydrolases"/>
    <property type="match status" value="1"/>
</dbReference>
<dbReference type="InterPro" id="IPR008921">
    <property type="entry name" value="DNA_pol3_clamp-load_cplx_C"/>
</dbReference>
<sequence>MAYQVLARKYRPQRFADVVGQDHVTVTIMNALTQQRIAHGYIFSGHRGIGKTTIARILAMALNCRNTIGSEIRPNAEPCEVCESCTEIRAGNAVDVIEIDAATNRGIDEIRELRDAARYRPSRDKYKIYILDEAHQITDAAFNALLKTLEEPPDHIVFMMATTQPEDIPQTVRSRCQHFSFHAVKLVDILGQLRSIATQEGIHADDAALALLAEAGDGSMRDALSIMDQAIASAPTEDGVARLDASQIRELMGTVPNAVFERILEAVDANQSAEVITVANQLLDAGNSPAQLARQCVRYLRNCVIAKISNLNPDGSNLDGPAAELLQISPDEQRRAARSASLFSEEELTRFLQTMLRTFDELGYRQEQRFHFELGLLKLVHLRRLLPIEEVLSKFSATPAAAATSTRPPSSGAAKPSTTSSPSASVRSSPAFAPMQASPRAAAPVAPPPPPPILPQPPALPPVATAPKAAAPAPEPLKASVTTATLAPAEPDAPHFYSEMRETSPKTAVPVQEAAPEPTAATPNREVLPDIYAAATVVESDPPVVVPVSELAPAMQPAAASSSVDTDHLQQAAVDALMAARSQTTAADAIVDSDLSLTGKTLTVQTQLSKTMLPMVINAEAEKIIRLAIQAVSPGVTVTLLPTTTAAKAAATKKPRAAASGSAQARAMEHPIVQEAQRLFNAEIRNVIDLTPNE</sequence>
<proteinExistence type="inferred from homology"/>
<comment type="catalytic activity">
    <reaction evidence="10 11">
        <text>DNA(n) + a 2'-deoxyribonucleoside 5'-triphosphate = DNA(n+1) + diphosphate</text>
        <dbReference type="Rhea" id="RHEA:22508"/>
        <dbReference type="Rhea" id="RHEA-COMP:17339"/>
        <dbReference type="Rhea" id="RHEA-COMP:17340"/>
        <dbReference type="ChEBI" id="CHEBI:33019"/>
        <dbReference type="ChEBI" id="CHEBI:61560"/>
        <dbReference type="ChEBI" id="CHEBI:173112"/>
        <dbReference type="EC" id="2.7.7.7"/>
    </reaction>
</comment>
<dbReference type="FunFam" id="3.40.50.300:FF:000014">
    <property type="entry name" value="DNA polymerase III subunit gamma/tau"/>
    <property type="match status" value="1"/>
</dbReference>
<dbReference type="GO" id="GO:0006261">
    <property type="term" value="P:DNA-templated DNA replication"/>
    <property type="evidence" value="ECO:0007669"/>
    <property type="project" value="TreeGrafter"/>
</dbReference>
<dbReference type="Pfam" id="PF13177">
    <property type="entry name" value="DNA_pol3_delta2"/>
    <property type="match status" value="1"/>
</dbReference>
<evidence type="ECO:0000256" key="9">
    <source>
        <dbReference type="ARBA" id="ARBA00022932"/>
    </source>
</evidence>
<keyword evidence="2 11" id="KW-0808">Transferase</keyword>
<dbReference type="Proteomes" id="UP000540989">
    <property type="component" value="Unassembled WGS sequence"/>
</dbReference>
<gene>
    <name evidence="11" type="primary">dnaX</name>
    <name evidence="14" type="ORF">HDF16_002539</name>
</gene>
<dbReference type="PANTHER" id="PTHR11669">
    <property type="entry name" value="REPLICATION FACTOR C / DNA POLYMERASE III GAMMA-TAU SUBUNIT"/>
    <property type="match status" value="1"/>
</dbReference>
<keyword evidence="8 11" id="KW-0067">ATP-binding</keyword>
<feature type="region of interest" description="Disordered" evidence="12">
    <location>
        <begin position="398"/>
        <end position="480"/>
    </location>
</feature>
<evidence type="ECO:0000313" key="14">
    <source>
        <dbReference type="EMBL" id="MBB5057833.1"/>
    </source>
</evidence>
<keyword evidence="3 11" id="KW-0548">Nucleotidyltransferase</keyword>
<evidence type="ECO:0000256" key="10">
    <source>
        <dbReference type="ARBA" id="ARBA00049244"/>
    </source>
</evidence>
<feature type="compositionally biased region" description="Low complexity" evidence="12">
    <location>
        <begin position="398"/>
        <end position="444"/>
    </location>
</feature>
<dbReference type="Gene3D" id="1.20.272.10">
    <property type="match status" value="1"/>
</dbReference>
<dbReference type="Pfam" id="PF22608">
    <property type="entry name" value="DNAX_ATPase_lid"/>
    <property type="match status" value="1"/>
</dbReference>
<accession>A0A7W7ZDG0</accession>
<dbReference type="GO" id="GO:0046872">
    <property type="term" value="F:metal ion binding"/>
    <property type="evidence" value="ECO:0007669"/>
    <property type="project" value="UniProtKB-KW"/>
</dbReference>
<evidence type="ECO:0000256" key="2">
    <source>
        <dbReference type="ARBA" id="ARBA00022679"/>
    </source>
</evidence>
<feature type="domain" description="AAA+ ATPase" evidence="13">
    <location>
        <begin position="37"/>
        <end position="185"/>
    </location>
</feature>
<dbReference type="InterPro" id="IPR050238">
    <property type="entry name" value="DNA_Rep/Repair_Clamp_Loader"/>
</dbReference>
<reference evidence="14 15" key="1">
    <citation type="submission" date="2020-08" db="EMBL/GenBank/DDBJ databases">
        <title>Genomic Encyclopedia of Type Strains, Phase IV (KMG-V): Genome sequencing to study the core and pangenomes of soil and plant-associated prokaryotes.</title>
        <authorList>
            <person name="Whitman W."/>
        </authorList>
    </citation>
    <scope>NUCLEOTIDE SEQUENCE [LARGE SCALE GENOMIC DNA]</scope>
    <source>
        <strain evidence="14 15">M8UP14</strain>
    </source>
</reference>
<dbReference type="SMART" id="SM00382">
    <property type="entry name" value="AAA"/>
    <property type="match status" value="1"/>
</dbReference>
<dbReference type="GO" id="GO:0003887">
    <property type="term" value="F:DNA-directed DNA polymerase activity"/>
    <property type="evidence" value="ECO:0007669"/>
    <property type="project" value="UniProtKB-KW"/>
</dbReference>
<evidence type="ECO:0000256" key="6">
    <source>
        <dbReference type="ARBA" id="ARBA00022741"/>
    </source>
</evidence>